<reference evidence="10" key="1">
    <citation type="submission" date="2013-12" db="EMBL/GenBank/DDBJ databases">
        <authorList>
            <person name="Genoscope - CEA"/>
        </authorList>
    </citation>
    <scope>NUCLEOTIDE SEQUENCE</scope>
    <source>
        <strain evidence="10">CBS 1993</strain>
    </source>
</reference>
<dbReference type="AlphaFoldDB" id="W6MNW0"/>
<comment type="subcellular location">
    <subcellularLocation>
        <location evidence="1">Mitochondrion</location>
    </subcellularLocation>
</comment>
<dbReference type="InterPro" id="IPR024629">
    <property type="entry name" value="Ribosomal_mL67"/>
</dbReference>
<keyword evidence="5" id="KW-0496">Mitochondrion</keyword>
<evidence type="ECO:0000256" key="6">
    <source>
        <dbReference type="ARBA" id="ARBA00023163"/>
    </source>
</evidence>
<evidence type="ECO:0000256" key="7">
    <source>
        <dbReference type="ARBA" id="ARBA00023274"/>
    </source>
</evidence>
<dbReference type="GO" id="GO:0003697">
    <property type="term" value="F:single-stranded DNA binding"/>
    <property type="evidence" value="ECO:0007669"/>
    <property type="project" value="InterPro"/>
</dbReference>
<evidence type="ECO:0000313" key="10">
    <source>
        <dbReference type="EMBL" id="CDK28359.1"/>
    </source>
</evidence>
<dbReference type="EMBL" id="HG793129">
    <property type="protein sequence ID" value="CDK28359.1"/>
    <property type="molecule type" value="Genomic_DNA"/>
</dbReference>
<dbReference type="Proteomes" id="UP000019384">
    <property type="component" value="Unassembled WGS sequence"/>
</dbReference>
<keyword evidence="6" id="KW-0804">Transcription</keyword>
<keyword evidence="3" id="KW-0689">Ribosomal protein</keyword>
<dbReference type="HOGENOM" id="CLU_092898_1_0_1"/>
<name>W6MNW0_9ASCO</name>
<dbReference type="GeneID" id="34521737"/>
<proteinExistence type="inferred from homology"/>
<sequence length="198" mass="24116">MSNKFRSVKWLVNNNYAPQVYLFRNIESGQVAYSQLPHINTYQLKTQWWRPNWENRKPSKRRDIWRVMAVATFEDHEKALKAYNALVELRYMREVTKRKEAESLRKRNSDGNIWYYAQYRPTYSMESVADLSEVIDQFKFKTKIHWEDIWRKGEDKHWSAELAEHIELPKFNPRERFAVLDQLREETLREAKETKEIV</sequence>
<dbReference type="STRING" id="1382522.W6MNW0"/>
<organism evidence="10 11">
    <name type="scientific">Kuraishia capsulata CBS 1993</name>
    <dbReference type="NCBI Taxonomy" id="1382522"/>
    <lineage>
        <taxon>Eukaryota</taxon>
        <taxon>Fungi</taxon>
        <taxon>Dikarya</taxon>
        <taxon>Ascomycota</taxon>
        <taxon>Saccharomycotina</taxon>
        <taxon>Pichiomycetes</taxon>
        <taxon>Pichiales</taxon>
        <taxon>Pichiaceae</taxon>
        <taxon>Kuraishia</taxon>
    </lineage>
</organism>
<protein>
    <recommendedName>
        <fullName evidence="8">Large ribosomal subunit protein mL67</fullName>
    </recommendedName>
    <alternativeName>
        <fullName evidence="9">Mitochondrial homologous recombination protein 1</fullName>
    </alternativeName>
</protein>
<dbReference type="GO" id="GO:0000150">
    <property type="term" value="F:DNA strand exchange activity"/>
    <property type="evidence" value="ECO:0007669"/>
    <property type="project" value="InterPro"/>
</dbReference>
<dbReference type="GO" id="GO:0005739">
    <property type="term" value="C:mitochondrion"/>
    <property type="evidence" value="ECO:0007669"/>
    <property type="project" value="UniProtKB-SubCell"/>
</dbReference>
<accession>W6MNW0</accession>
<dbReference type="GO" id="GO:0003735">
    <property type="term" value="F:structural constituent of ribosome"/>
    <property type="evidence" value="ECO:0007669"/>
    <property type="project" value="TreeGrafter"/>
</dbReference>
<keyword evidence="4" id="KW-0805">Transcription regulation</keyword>
<dbReference type="PANTHER" id="PTHR28184">
    <property type="entry name" value="MITOCHONDRIAL HOMOLOGOUS RECOMBINATION PROTEIN 1"/>
    <property type="match status" value="1"/>
</dbReference>
<keyword evidence="7" id="KW-0687">Ribonucleoprotein</keyword>
<reference evidence="10" key="2">
    <citation type="submission" date="2014-02" db="EMBL/GenBank/DDBJ databases">
        <title>Complete DNA sequence of /Kuraishia capsulata/ illustrates novel genomic features among budding yeasts (/Saccharomycotina/).</title>
        <authorList>
            <person name="Morales L."/>
            <person name="Noel B."/>
            <person name="Porcel B."/>
            <person name="Marcet-Houben M."/>
            <person name="Hullo M-F."/>
            <person name="Sacerdot C."/>
            <person name="Tekaia F."/>
            <person name="Leh-Louis V."/>
            <person name="Despons L."/>
            <person name="Khanna V."/>
            <person name="Aury J-M."/>
            <person name="Barbe V."/>
            <person name="Couloux A."/>
            <person name="Labadie K."/>
            <person name="Pelletier E."/>
            <person name="Souciet J-L."/>
            <person name="Boekhout T."/>
            <person name="Gabaldon T."/>
            <person name="Wincker P."/>
            <person name="Dujon B."/>
        </authorList>
    </citation>
    <scope>NUCLEOTIDE SEQUENCE</scope>
    <source>
        <strain evidence="10">CBS 1993</strain>
    </source>
</reference>
<evidence type="ECO:0000256" key="8">
    <source>
        <dbReference type="ARBA" id="ARBA00035185"/>
    </source>
</evidence>
<evidence type="ECO:0000256" key="4">
    <source>
        <dbReference type="ARBA" id="ARBA00023015"/>
    </source>
</evidence>
<evidence type="ECO:0000313" key="11">
    <source>
        <dbReference type="Proteomes" id="UP000019384"/>
    </source>
</evidence>
<evidence type="ECO:0000256" key="5">
    <source>
        <dbReference type="ARBA" id="ARBA00023128"/>
    </source>
</evidence>
<dbReference type="GO" id="GO:1990904">
    <property type="term" value="C:ribonucleoprotein complex"/>
    <property type="evidence" value="ECO:0007669"/>
    <property type="project" value="UniProtKB-KW"/>
</dbReference>
<evidence type="ECO:0000256" key="2">
    <source>
        <dbReference type="ARBA" id="ARBA00010741"/>
    </source>
</evidence>
<keyword evidence="11" id="KW-1185">Reference proteome</keyword>
<comment type="similarity">
    <text evidence="2">Belongs to the mitochondrion-specific ribosomal protein mL67 family.</text>
</comment>
<evidence type="ECO:0000256" key="9">
    <source>
        <dbReference type="ARBA" id="ARBA00035511"/>
    </source>
</evidence>
<gene>
    <name evidence="10" type="ORF">KUCA_T00004341001</name>
</gene>
<dbReference type="PANTHER" id="PTHR28184:SF1">
    <property type="entry name" value="LARGE RIBOSOMAL SUBUNIT PROTEIN ML67"/>
    <property type="match status" value="1"/>
</dbReference>
<dbReference type="RefSeq" id="XP_022460349.1">
    <property type="nucleotide sequence ID" value="XM_022601066.1"/>
</dbReference>
<dbReference type="GO" id="GO:0005840">
    <property type="term" value="C:ribosome"/>
    <property type="evidence" value="ECO:0007669"/>
    <property type="project" value="UniProtKB-KW"/>
</dbReference>
<dbReference type="OrthoDB" id="5333655at2759"/>
<dbReference type="Pfam" id="PF12829">
    <property type="entry name" value="Mhr1"/>
    <property type="match status" value="1"/>
</dbReference>
<evidence type="ECO:0000256" key="3">
    <source>
        <dbReference type="ARBA" id="ARBA00022980"/>
    </source>
</evidence>
<evidence type="ECO:0000256" key="1">
    <source>
        <dbReference type="ARBA" id="ARBA00004173"/>
    </source>
</evidence>